<gene>
    <name evidence="3" type="ORF">SAMN04488552_3164</name>
</gene>
<dbReference type="Pfam" id="PF06452">
    <property type="entry name" value="CBM9_1"/>
    <property type="match status" value="1"/>
</dbReference>
<dbReference type="STRING" id="1250231.SAMN04488552_3164"/>
<dbReference type="CDD" id="cd09618">
    <property type="entry name" value="CBM9_like_2"/>
    <property type="match status" value="1"/>
</dbReference>
<proteinExistence type="predicted"/>
<accession>A0A1H1S789</accession>
<reference evidence="3 4" key="1">
    <citation type="submission" date="2016-10" db="EMBL/GenBank/DDBJ databases">
        <authorList>
            <person name="Varghese N."/>
            <person name="Submissions S."/>
        </authorList>
    </citation>
    <scope>NUCLEOTIDE SEQUENCE [LARGE SCALE GENOMIC DNA]</scope>
    <source>
        <strain evidence="3 4">Mar_2010_102</strain>
    </source>
</reference>
<dbReference type="AlphaFoldDB" id="A0A1H1S789"/>
<evidence type="ECO:0000313" key="3">
    <source>
        <dbReference type="EMBL" id="SDS43763.1"/>
    </source>
</evidence>
<name>A0A1H1S789_9FLAO</name>
<dbReference type="RefSeq" id="WP_089663694.1">
    <property type="nucleotide sequence ID" value="NZ_LT629745.1"/>
</dbReference>
<sequence>MPRRNIIFSVLLFSSFFIYSQSNPAARRVYNTQKVENPPKIDGLLNDDVWKMAESQGEFLMVEPGDGDPISASHETQVKVLYDDEAIYIAGILLEEYPEKIMKQLTQRDNLNQSEFFLVDLNTYDDGENQTRFIVTSAGTQADARMTGNNEDYGYNVVWESEVSQDNNGWYVEMKIPYSALRFPEKPEQLWGLQFAREITHLNSTYVWNYVNKSVGEMSQYTGLLKGVKNIDPPVRLSLYPYTSVASDHFNNNSDFNFSAGLDLKYGINDSFTLDMTLVPDFGQTAYDEVELNLGPFEQVFGENRAFFTEGTELFNKGDLFYSRRVGSTPIGFNDAQSELLENEEVLENPDRTDLLNALKVSGRTDRGLGIGFFNAITNEEVAIIKDTITGSLRERITGPVANYNILVLDQRFNKNSSITLVNTNVTRDGHYRDGNVSAFLFDVYNKSNSFNFAGEAKMSNVNLPMQNETGFASNFSIERTKGEFRYNIGHEFANETYDINDLGISFINNYNNFSGGVSYQIFEPKGNYNTYQFNLYGQHLRRYKPDLTVNTGIGGDFFAMTRKRFAFGGNLGYNTEFRDFFEPRVENTFITYKPFSDMSFFVSSDYRKQFAYDVRISFEEYFNTSHNNFNIRLSPRFRFNDRFNMVYEFQYGNQNDRPSYVTQLDNKVIFGNRDQKKFENAINANYNFNTKQGLNLSFRHFWSTARFVEGGFSKLEDEGNLLSFDYQINDENNPDANFNIWNLDLSYRWQFAPGSEAVLLYRNAIFNEDKLSYLDFSDSLDNLFARPARNNISLRIVYFIDYNNLKNLFRG</sequence>
<feature type="domain" description="DUF5916" evidence="2">
    <location>
        <begin position="233"/>
        <end position="810"/>
    </location>
</feature>
<evidence type="ECO:0000313" key="4">
    <source>
        <dbReference type="Proteomes" id="UP000198858"/>
    </source>
</evidence>
<dbReference type="Gene3D" id="2.60.40.1190">
    <property type="match status" value="1"/>
</dbReference>
<evidence type="ECO:0000259" key="1">
    <source>
        <dbReference type="Pfam" id="PF06452"/>
    </source>
</evidence>
<dbReference type="Proteomes" id="UP000198858">
    <property type="component" value="Chromosome I"/>
</dbReference>
<dbReference type="InterPro" id="IPR010502">
    <property type="entry name" value="Carb-bd_dom_fam9"/>
</dbReference>
<dbReference type="SUPFAM" id="SSF49344">
    <property type="entry name" value="CBD9-like"/>
    <property type="match status" value="1"/>
</dbReference>
<dbReference type="EMBL" id="LT629745">
    <property type="protein sequence ID" value="SDS43763.1"/>
    <property type="molecule type" value="Genomic_DNA"/>
</dbReference>
<feature type="domain" description="Carbohydrate-binding" evidence="1">
    <location>
        <begin position="41"/>
        <end position="196"/>
    </location>
</feature>
<dbReference type="Pfam" id="PF19313">
    <property type="entry name" value="DUF5916"/>
    <property type="match status" value="1"/>
</dbReference>
<organism evidence="3 4">
    <name type="scientific">Christiangramia echinicola</name>
    <dbReference type="NCBI Taxonomy" id="279359"/>
    <lineage>
        <taxon>Bacteria</taxon>
        <taxon>Pseudomonadati</taxon>
        <taxon>Bacteroidota</taxon>
        <taxon>Flavobacteriia</taxon>
        <taxon>Flavobacteriales</taxon>
        <taxon>Flavobacteriaceae</taxon>
        <taxon>Christiangramia</taxon>
    </lineage>
</organism>
<evidence type="ECO:0000259" key="2">
    <source>
        <dbReference type="Pfam" id="PF19313"/>
    </source>
</evidence>
<dbReference type="InterPro" id="IPR045670">
    <property type="entry name" value="DUF5916"/>
</dbReference>
<dbReference type="GO" id="GO:0030246">
    <property type="term" value="F:carbohydrate binding"/>
    <property type="evidence" value="ECO:0007669"/>
    <property type="project" value="InterPro"/>
</dbReference>
<dbReference type="GO" id="GO:0016052">
    <property type="term" value="P:carbohydrate catabolic process"/>
    <property type="evidence" value="ECO:0007669"/>
    <property type="project" value="InterPro"/>
</dbReference>
<protein>
    <submittedName>
        <fullName evidence="3">Carbohydrate family 9 binding domain-like</fullName>
    </submittedName>
</protein>
<dbReference type="GO" id="GO:0004553">
    <property type="term" value="F:hydrolase activity, hydrolyzing O-glycosyl compounds"/>
    <property type="evidence" value="ECO:0007669"/>
    <property type="project" value="InterPro"/>
</dbReference>
<keyword evidence="4" id="KW-1185">Reference proteome</keyword>